<keyword evidence="7" id="KW-1015">Disulfide bond</keyword>
<evidence type="ECO:0000256" key="8">
    <source>
        <dbReference type="ARBA" id="ARBA00023180"/>
    </source>
</evidence>
<protein>
    <recommendedName>
        <fullName evidence="12">galacturonan 1,4-alpha-galacturonidase</fullName>
        <ecNumber evidence="12">3.2.1.67</ecNumber>
    </recommendedName>
    <alternativeName>
        <fullName evidence="13">Galacturan 1,4-alpha-galacturonidase B</fullName>
    </alternativeName>
    <alternativeName>
        <fullName evidence="14">Poly(1,4-alpha-D-galacturonide)galacturonohydrolase B</fullName>
    </alternativeName>
</protein>
<dbReference type="Pfam" id="PF00295">
    <property type="entry name" value="Glyco_hydro_28"/>
    <property type="match status" value="1"/>
</dbReference>
<evidence type="ECO:0000256" key="3">
    <source>
        <dbReference type="ARBA" id="ARBA00022525"/>
    </source>
</evidence>
<evidence type="ECO:0000313" key="19">
    <source>
        <dbReference type="Proteomes" id="UP000652219"/>
    </source>
</evidence>
<name>A0A8H6IY39_9PEZI</name>
<evidence type="ECO:0000256" key="5">
    <source>
        <dbReference type="ARBA" id="ARBA00022737"/>
    </source>
</evidence>
<comment type="subcellular location">
    <subcellularLocation>
        <location evidence="1">Secreted</location>
    </subcellularLocation>
</comment>
<evidence type="ECO:0000256" key="13">
    <source>
        <dbReference type="ARBA" id="ARBA00041473"/>
    </source>
</evidence>
<evidence type="ECO:0000256" key="17">
    <source>
        <dbReference type="SAM" id="SignalP"/>
    </source>
</evidence>
<comment type="function">
    <text evidence="11">Specific in hydrolyzing the terminal glycosidic bond of polygalacturonic acid and oligogalacturonates.</text>
</comment>
<keyword evidence="6 16" id="KW-0378">Hydrolase</keyword>
<dbReference type="Proteomes" id="UP000652219">
    <property type="component" value="Unassembled WGS sequence"/>
</dbReference>
<evidence type="ECO:0000256" key="2">
    <source>
        <dbReference type="ARBA" id="ARBA00008834"/>
    </source>
</evidence>
<evidence type="ECO:0000256" key="9">
    <source>
        <dbReference type="ARBA" id="ARBA00023295"/>
    </source>
</evidence>
<accession>A0A8H6IY39</accession>
<evidence type="ECO:0000256" key="4">
    <source>
        <dbReference type="ARBA" id="ARBA00022729"/>
    </source>
</evidence>
<sequence>MRLSQPFVLLAAATGVLSYAVELPAGVPRSLLEFREKHPYTAASDGCRKTIQIRASSNDIDDVSEEFRKGMEEANNGGTLYLPKGKTFVIAKALDLTFLNDVHVHLEGEIKFTNDVKYWQENAFTHPFQRSIMFWKWGGKDIKIYGDGVINGQGQRWWDEFNAGIGSILLTPRPQNPDNKYLRPILFYVENTTNLEVHGIHMKDSPCWTNFVVGSSNIEYKDVIATAITNNGSIIPKNTDFFDSLDVQDVRIERVWVNIDDDCFSPKSNNTNLYVNTMYCNGTHGQSIGSLGQYPGEMSFVKDVHIENVWMLNGDVGPLAKTFPRRSMRLTNVQYSGARIKTWAGPNVGYGYVENITYKNFWLARMDYGIILDSCYFNVRHPSTPFPPSAIPRNRTSILTETNKINETTCEQYPSGMNVSNVSFENFSGYTSGIYGNAVAKLTCSTNPDAVCHNIKIKDFNVTSPCGGEPVVICDGIDGELGIPCVSIDSEEAKTALAAKCQTPLAPIDTNPW</sequence>
<evidence type="ECO:0000256" key="11">
    <source>
        <dbReference type="ARBA" id="ARBA00037312"/>
    </source>
</evidence>
<keyword evidence="5" id="KW-0677">Repeat</keyword>
<keyword evidence="8" id="KW-0325">Glycoprotein</keyword>
<feature type="chain" id="PRO_5034009992" description="galacturonan 1,4-alpha-galacturonidase" evidence="17">
    <location>
        <begin position="19"/>
        <end position="513"/>
    </location>
</feature>
<dbReference type="SUPFAM" id="SSF51126">
    <property type="entry name" value="Pectin lyase-like"/>
    <property type="match status" value="1"/>
</dbReference>
<dbReference type="Gene3D" id="2.160.20.10">
    <property type="entry name" value="Single-stranded right-handed beta-helix, Pectin lyase-like"/>
    <property type="match status" value="1"/>
</dbReference>
<evidence type="ECO:0000256" key="10">
    <source>
        <dbReference type="ARBA" id="ARBA00023316"/>
    </source>
</evidence>
<evidence type="ECO:0000256" key="6">
    <source>
        <dbReference type="ARBA" id="ARBA00022801"/>
    </source>
</evidence>
<dbReference type="PANTHER" id="PTHR31736:SF6">
    <property type="entry name" value="EXOPOLYGALACTURONASE B-RELATED"/>
    <property type="match status" value="1"/>
</dbReference>
<evidence type="ECO:0000256" key="12">
    <source>
        <dbReference type="ARBA" id="ARBA00038933"/>
    </source>
</evidence>
<dbReference type="PANTHER" id="PTHR31736">
    <property type="match status" value="1"/>
</dbReference>
<dbReference type="InterPro" id="IPR012334">
    <property type="entry name" value="Pectin_lyas_fold"/>
</dbReference>
<dbReference type="InterPro" id="IPR011050">
    <property type="entry name" value="Pectin_lyase_fold/virulence"/>
</dbReference>
<comment type="similarity">
    <text evidence="2 16">Belongs to the glycosyl hydrolase 28 family.</text>
</comment>
<dbReference type="EMBL" id="WIGN01000264">
    <property type="protein sequence ID" value="KAF6802643.1"/>
    <property type="molecule type" value="Genomic_DNA"/>
</dbReference>
<evidence type="ECO:0000256" key="15">
    <source>
        <dbReference type="ARBA" id="ARBA00048766"/>
    </source>
</evidence>
<keyword evidence="10" id="KW-0961">Cell wall biogenesis/degradation</keyword>
<evidence type="ECO:0000313" key="18">
    <source>
        <dbReference type="EMBL" id="KAF6802643.1"/>
    </source>
</evidence>
<evidence type="ECO:0000256" key="7">
    <source>
        <dbReference type="ARBA" id="ARBA00023157"/>
    </source>
</evidence>
<dbReference type="EC" id="3.2.1.67" evidence="12"/>
<keyword evidence="4 17" id="KW-0732">Signal</keyword>
<dbReference type="GO" id="GO:0004650">
    <property type="term" value="F:polygalacturonase activity"/>
    <property type="evidence" value="ECO:0007669"/>
    <property type="project" value="InterPro"/>
</dbReference>
<dbReference type="GO" id="GO:0005576">
    <property type="term" value="C:extracellular region"/>
    <property type="evidence" value="ECO:0007669"/>
    <property type="project" value="UniProtKB-SubCell"/>
</dbReference>
<dbReference type="GO" id="GO:0047911">
    <property type="term" value="F:galacturan 1,4-alpha-galacturonidase activity"/>
    <property type="evidence" value="ECO:0007669"/>
    <property type="project" value="UniProtKB-EC"/>
</dbReference>
<comment type="catalytic activity">
    <reaction evidence="15">
        <text>[(1-&gt;4)-alpha-D-galacturonosyl](n) + H2O = alpha-D-galacturonate + [(1-&gt;4)-alpha-D-galacturonosyl](n-1)</text>
        <dbReference type="Rhea" id="RHEA:14117"/>
        <dbReference type="Rhea" id="RHEA-COMP:14570"/>
        <dbReference type="Rhea" id="RHEA-COMP:14572"/>
        <dbReference type="ChEBI" id="CHEBI:15377"/>
        <dbReference type="ChEBI" id="CHEBI:58658"/>
        <dbReference type="ChEBI" id="CHEBI:140523"/>
        <dbReference type="EC" id="3.2.1.67"/>
    </reaction>
</comment>
<evidence type="ECO:0000256" key="16">
    <source>
        <dbReference type="RuleBase" id="RU361169"/>
    </source>
</evidence>
<keyword evidence="3" id="KW-0964">Secreted</keyword>
<reference evidence="18 19" key="1">
    <citation type="journal article" date="2020" name="Phytopathology">
        <title>Genome Sequence Resources of Colletotrichum truncatum, C. plurivorum, C. musicola, and C. sojae: Four Species Pathogenic to Soybean (Glycine max).</title>
        <authorList>
            <person name="Rogerio F."/>
            <person name="Boufleur T.R."/>
            <person name="Ciampi-Guillardi M."/>
            <person name="Sukno S.A."/>
            <person name="Thon M.R."/>
            <person name="Massola Junior N.S."/>
            <person name="Baroncelli R."/>
        </authorList>
    </citation>
    <scope>NUCLEOTIDE SEQUENCE [LARGE SCALE GENOMIC DNA]</scope>
    <source>
        <strain evidence="18 19">LFN0009</strain>
    </source>
</reference>
<dbReference type="GO" id="GO:0005975">
    <property type="term" value="P:carbohydrate metabolic process"/>
    <property type="evidence" value="ECO:0007669"/>
    <property type="project" value="InterPro"/>
</dbReference>
<keyword evidence="19" id="KW-1185">Reference proteome</keyword>
<proteinExistence type="inferred from homology"/>
<feature type="signal peptide" evidence="17">
    <location>
        <begin position="1"/>
        <end position="18"/>
    </location>
</feature>
<organism evidence="18 19">
    <name type="scientific">Colletotrichum sojae</name>
    <dbReference type="NCBI Taxonomy" id="2175907"/>
    <lineage>
        <taxon>Eukaryota</taxon>
        <taxon>Fungi</taxon>
        <taxon>Dikarya</taxon>
        <taxon>Ascomycota</taxon>
        <taxon>Pezizomycotina</taxon>
        <taxon>Sordariomycetes</taxon>
        <taxon>Hypocreomycetidae</taxon>
        <taxon>Glomerellales</taxon>
        <taxon>Glomerellaceae</taxon>
        <taxon>Colletotrichum</taxon>
        <taxon>Colletotrichum orchidearum species complex</taxon>
    </lineage>
</organism>
<dbReference type="InterPro" id="IPR000743">
    <property type="entry name" value="Glyco_hydro_28"/>
</dbReference>
<gene>
    <name evidence="18" type="ORF">CSOJ01_11459</name>
</gene>
<dbReference type="AlphaFoldDB" id="A0A8H6IY39"/>
<comment type="caution">
    <text evidence="18">The sequence shown here is derived from an EMBL/GenBank/DDBJ whole genome shotgun (WGS) entry which is preliminary data.</text>
</comment>
<keyword evidence="9 16" id="KW-0326">Glycosidase</keyword>
<dbReference type="GO" id="GO:0071555">
    <property type="term" value="P:cell wall organization"/>
    <property type="evidence" value="ECO:0007669"/>
    <property type="project" value="UniProtKB-KW"/>
</dbReference>
<evidence type="ECO:0000256" key="1">
    <source>
        <dbReference type="ARBA" id="ARBA00004613"/>
    </source>
</evidence>
<evidence type="ECO:0000256" key="14">
    <source>
        <dbReference type="ARBA" id="ARBA00042261"/>
    </source>
</evidence>